<sequence length="194" mass="22577">MWNSKETKLNPQTIHFQLEKSYRLLSVQEVIDAWIADREFRKFYNDLLAAAPFPAFFWELPPIVRSDLDRPFEFVLVNSNALARVSPMGQAFRSYFHTEEPVVVFDNLGGDATLVVPTPKGKKSAYPHLGQFVRHGPESQVDAFWQEVGRTYRQKISDTVLWLSTSGLGVYWLHVRLDSYPKYYTHGPYRQSRF</sequence>
<keyword evidence="2" id="KW-1185">Reference proteome</keyword>
<accession>A0A2D0NA86</accession>
<dbReference type="Proteomes" id="UP000223913">
    <property type="component" value="Unassembled WGS sequence"/>
</dbReference>
<dbReference type="EMBL" id="PDUD01000021">
    <property type="protein sequence ID" value="PHN05424.1"/>
    <property type="molecule type" value="Genomic_DNA"/>
</dbReference>
<proteinExistence type="predicted"/>
<evidence type="ECO:0000313" key="2">
    <source>
        <dbReference type="Proteomes" id="UP000223913"/>
    </source>
</evidence>
<evidence type="ECO:0000313" key="1">
    <source>
        <dbReference type="EMBL" id="PHN05424.1"/>
    </source>
</evidence>
<dbReference type="OrthoDB" id="980262at2"/>
<organism evidence="1 2">
    <name type="scientific">Flavilitoribacter nigricans (strain ATCC 23147 / DSM 23189 / NBRC 102662 / NCIMB 1420 / SS-2)</name>
    <name type="common">Lewinella nigricans</name>
    <dbReference type="NCBI Taxonomy" id="1122177"/>
    <lineage>
        <taxon>Bacteria</taxon>
        <taxon>Pseudomonadati</taxon>
        <taxon>Bacteroidota</taxon>
        <taxon>Saprospiria</taxon>
        <taxon>Saprospirales</taxon>
        <taxon>Lewinellaceae</taxon>
        <taxon>Flavilitoribacter</taxon>
    </lineage>
</organism>
<dbReference type="Pfam" id="PF22086">
    <property type="entry name" value="DUF6940"/>
    <property type="match status" value="1"/>
</dbReference>
<protein>
    <submittedName>
        <fullName evidence="1">Uncharacterized protein</fullName>
    </submittedName>
</protein>
<dbReference type="InterPro" id="IPR054220">
    <property type="entry name" value="DUF6940"/>
</dbReference>
<gene>
    <name evidence="1" type="ORF">CRP01_15620</name>
</gene>
<dbReference type="AlphaFoldDB" id="A0A2D0NA86"/>
<dbReference type="RefSeq" id="WP_099151001.1">
    <property type="nucleotide sequence ID" value="NZ_PDUD01000021.1"/>
</dbReference>
<comment type="caution">
    <text evidence="1">The sequence shown here is derived from an EMBL/GenBank/DDBJ whole genome shotgun (WGS) entry which is preliminary data.</text>
</comment>
<reference evidence="1 2" key="1">
    <citation type="submission" date="2017-10" db="EMBL/GenBank/DDBJ databases">
        <title>The draft genome sequence of Lewinella nigricans NBRC 102662.</title>
        <authorList>
            <person name="Wang K."/>
        </authorList>
    </citation>
    <scope>NUCLEOTIDE SEQUENCE [LARGE SCALE GENOMIC DNA]</scope>
    <source>
        <strain evidence="1 2">NBRC 102662</strain>
    </source>
</reference>
<name>A0A2D0NA86_FLAN2</name>